<dbReference type="OrthoDB" id="10303247at2759"/>
<sequence length="198" mass="22608">MSIVPLQYPDFHMIWDNDTCNVPYLELHATTFMQVLRKGTVHADVGPTIMYTTDLVSEDAQQKYELFGRIPYCGFISCDDKEEMYDEIITNIGLATISDPIGTIVVVSNDDELISRVLDSDKTKYMNVVSLRDVTAPACTRLRTIPRRTVWDHDEELWVDQGAGVLDWMQTVIEAAFGTYDCEANGIRLFPEPMEWKI</sequence>
<comment type="caution">
    <text evidence="1">The sequence shown here is derived from an EMBL/GenBank/DDBJ whole genome shotgun (WGS) entry which is preliminary data.</text>
</comment>
<evidence type="ECO:0000313" key="1">
    <source>
        <dbReference type="EMBL" id="KAF5323134.1"/>
    </source>
</evidence>
<proteinExistence type="predicted"/>
<evidence type="ECO:0000313" key="2">
    <source>
        <dbReference type="Proteomes" id="UP000541558"/>
    </source>
</evidence>
<accession>A0A8H5BGV7</accession>
<name>A0A8H5BGV7_9AGAR</name>
<reference evidence="1 2" key="1">
    <citation type="journal article" date="2020" name="ISME J.">
        <title>Uncovering the hidden diversity of litter-decomposition mechanisms in mushroom-forming fungi.</title>
        <authorList>
            <person name="Floudas D."/>
            <person name="Bentzer J."/>
            <person name="Ahren D."/>
            <person name="Johansson T."/>
            <person name="Persson P."/>
            <person name="Tunlid A."/>
        </authorList>
    </citation>
    <scope>NUCLEOTIDE SEQUENCE [LARGE SCALE GENOMIC DNA]</scope>
    <source>
        <strain evidence="1 2">CBS 175.51</strain>
    </source>
</reference>
<keyword evidence="2" id="KW-1185">Reference proteome</keyword>
<protein>
    <submittedName>
        <fullName evidence="1">Uncharacterized protein</fullName>
    </submittedName>
</protein>
<dbReference type="Proteomes" id="UP000541558">
    <property type="component" value="Unassembled WGS sequence"/>
</dbReference>
<organism evidence="1 2">
    <name type="scientific">Ephemerocybe angulata</name>
    <dbReference type="NCBI Taxonomy" id="980116"/>
    <lineage>
        <taxon>Eukaryota</taxon>
        <taxon>Fungi</taxon>
        <taxon>Dikarya</taxon>
        <taxon>Basidiomycota</taxon>
        <taxon>Agaricomycotina</taxon>
        <taxon>Agaricomycetes</taxon>
        <taxon>Agaricomycetidae</taxon>
        <taxon>Agaricales</taxon>
        <taxon>Agaricineae</taxon>
        <taxon>Psathyrellaceae</taxon>
        <taxon>Ephemerocybe</taxon>
    </lineage>
</organism>
<gene>
    <name evidence="1" type="ORF">D9611_009386</name>
</gene>
<dbReference type="EMBL" id="JAACJK010000167">
    <property type="protein sequence ID" value="KAF5323134.1"/>
    <property type="molecule type" value="Genomic_DNA"/>
</dbReference>
<dbReference type="AlphaFoldDB" id="A0A8H5BGV7"/>